<dbReference type="Pfam" id="PF00359">
    <property type="entry name" value="PTS_EIIA_2"/>
    <property type="match status" value="1"/>
</dbReference>
<dbReference type="InterPro" id="IPR016152">
    <property type="entry name" value="PTrfase/Anion_transptr"/>
</dbReference>
<dbReference type="PROSITE" id="PS51094">
    <property type="entry name" value="PTS_EIIA_TYPE_2"/>
    <property type="match status" value="1"/>
</dbReference>
<reference evidence="15 16" key="1">
    <citation type="journal article" date="2018" name="BMC Genomics">
        <title>Genes significantly associated with lineage II food isolates of Listeria monocytogenes.</title>
        <authorList>
            <person name="Pirone-Davies C."/>
            <person name="Chen Y."/>
            <person name="Pightling A."/>
            <person name="Ryan G."/>
            <person name="Wang Y."/>
            <person name="Yao K."/>
            <person name="Hoffmann M."/>
            <person name="Allard M.W."/>
        </authorList>
    </citation>
    <scope>NUCLEOTIDE SEQUENCE [LARGE SCALE GENOMIC DNA]</scope>
    <source>
        <strain evidence="15 16">PNUSAL000550</strain>
    </source>
</reference>
<evidence type="ECO:0000313" key="15">
    <source>
        <dbReference type="EMBL" id="RKA10790.1"/>
    </source>
</evidence>
<dbReference type="EMBL" id="AALGDA010000006">
    <property type="protein sequence ID" value="ECY9782006.1"/>
    <property type="molecule type" value="Genomic_DNA"/>
</dbReference>
<evidence type="ECO:0000256" key="4">
    <source>
        <dbReference type="ARBA" id="ARBA00023163"/>
    </source>
</evidence>
<evidence type="ECO:0000256" key="5">
    <source>
        <dbReference type="SAM" id="Coils"/>
    </source>
</evidence>
<dbReference type="InterPro" id="IPR036634">
    <property type="entry name" value="PRD_sf"/>
</dbReference>
<dbReference type="AlphaFoldDB" id="A0A0B8RCP4"/>
<evidence type="ECO:0000313" key="18">
    <source>
        <dbReference type="Proteomes" id="UP000489121"/>
    </source>
</evidence>
<evidence type="ECO:0000313" key="9">
    <source>
        <dbReference type="EMBL" id="EAC5552109.1"/>
    </source>
</evidence>
<reference evidence="17 20" key="2">
    <citation type="submission" date="2018-06" db="EMBL/GenBank/DDBJ databases">
        <authorList>
            <consortium name="GenomeTrakr: Next Generation Sequencing Network for Food Pathogen Tracability"/>
        </authorList>
    </citation>
    <scope>NUCLEOTIDE SEQUENCE [LARGE SCALE GENOMIC DNA]</scope>
    <source>
        <strain evidence="10 20">CFSAN063727</strain>
        <strain evidence="8 17">FDA00007096</strain>
        <strain evidence="11 19">LS1344</strain>
    </source>
</reference>
<evidence type="ECO:0000313" key="13">
    <source>
        <dbReference type="EMBL" id="ECY9782006.1"/>
    </source>
</evidence>
<evidence type="ECO:0000313" key="12">
    <source>
        <dbReference type="EMBL" id="EAH4243341.1"/>
    </source>
</evidence>
<dbReference type="EMBL" id="AALGDA010000205">
    <property type="protein sequence ID" value="ECY9784707.1"/>
    <property type="molecule type" value="Genomic_DNA"/>
</dbReference>
<dbReference type="EMBL" id="AAAIXK010000001">
    <property type="protein sequence ID" value="EAC5549121.1"/>
    <property type="molecule type" value="Genomic_DNA"/>
</dbReference>
<dbReference type="InterPro" id="IPR002178">
    <property type="entry name" value="PTS_EIIA_type-2_dom"/>
</dbReference>
<dbReference type="InterPro" id="IPR050661">
    <property type="entry name" value="BglG_antiterminators"/>
</dbReference>
<proteinExistence type="predicted"/>
<dbReference type="Pfam" id="PF05043">
    <property type="entry name" value="Mga"/>
    <property type="match status" value="1"/>
</dbReference>
<feature type="coiled-coil region" evidence="5">
    <location>
        <begin position="105"/>
        <end position="132"/>
    </location>
</feature>
<evidence type="ECO:0000256" key="1">
    <source>
        <dbReference type="ARBA" id="ARBA00022737"/>
    </source>
</evidence>
<dbReference type="Proteomes" id="UP000272537">
    <property type="component" value="Unassembled WGS sequence"/>
</dbReference>
<evidence type="ECO:0000313" key="8">
    <source>
        <dbReference type="EMBL" id="EAC5549121.1"/>
    </source>
</evidence>
<dbReference type="Proteomes" id="UP000489121">
    <property type="component" value="Unassembled WGS sequence"/>
</dbReference>
<dbReference type="Proteomes" id="UP000365297">
    <property type="component" value="Unassembled WGS sequence"/>
</dbReference>
<evidence type="ECO:0000313" key="16">
    <source>
        <dbReference type="Proteomes" id="UP000272537"/>
    </source>
</evidence>
<dbReference type="Gene3D" id="1.10.1790.10">
    <property type="entry name" value="PRD domain"/>
    <property type="match status" value="2"/>
</dbReference>
<dbReference type="InterPro" id="IPR011608">
    <property type="entry name" value="PRD"/>
</dbReference>
<dbReference type="InterPro" id="IPR007737">
    <property type="entry name" value="Mga_HTH"/>
</dbReference>
<dbReference type="RefSeq" id="WP_010958827.1">
    <property type="nucleotide sequence ID" value="NC_021825.2"/>
</dbReference>
<evidence type="ECO:0000259" key="7">
    <source>
        <dbReference type="PROSITE" id="PS51372"/>
    </source>
</evidence>
<evidence type="ECO:0000259" key="6">
    <source>
        <dbReference type="PROSITE" id="PS51094"/>
    </source>
</evidence>
<evidence type="ECO:0000313" key="20">
    <source>
        <dbReference type="Proteomes" id="UP000528151"/>
    </source>
</evidence>
<evidence type="ECO:0000313" key="14">
    <source>
        <dbReference type="EMBL" id="ECY9784707.1"/>
    </source>
</evidence>
<dbReference type="InterPro" id="IPR013196">
    <property type="entry name" value="HTH_11"/>
</dbReference>
<reference evidence="13 18" key="3">
    <citation type="submission" date="2019-09" db="EMBL/GenBank/DDBJ databases">
        <authorList>
            <consortium name="PulseNet: The National Subtyping Network for Foodborne Disease Surveillance"/>
            <person name="Tarr C.L."/>
            <person name="Trees E."/>
            <person name="Katz L.S."/>
            <person name="Carleton-Romer H.A."/>
            <person name="Stroika S."/>
            <person name="Kucerova Z."/>
            <person name="Roache K.F."/>
            <person name="Sabol A.L."/>
            <person name="Besser J."/>
            <person name="Gerner-Smidt P."/>
        </authorList>
    </citation>
    <scope>NUCLEOTIDE SEQUENCE [LARGE SCALE GENOMIC DNA]</scope>
    <source>
        <strain evidence="13 18">PNUSAL005692</strain>
    </source>
</reference>
<feature type="domain" description="PRD" evidence="7">
    <location>
        <begin position="167"/>
        <end position="271"/>
    </location>
</feature>
<dbReference type="Pfam" id="PF00874">
    <property type="entry name" value="PRD"/>
    <property type="match status" value="2"/>
</dbReference>
<evidence type="ECO:0000256" key="3">
    <source>
        <dbReference type="ARBA" id="ARBA00023159"/>
    </source>
</evidence>
<dbReference type="PANTHER" id="PTHR30185:SF12">
    <property type="entry name" value="TRANSCRIPTIONAL REGULATOR MANR"/>
    <property type="match status" value="1"/>
</dbReference>
<keyword evidence="2" id="KW-0805">Transcription regulation</keyword>
<dbReference type="Gene3D" id="3.40.930.10">
    <property type="entry name" value="Mannitol-specific EII, Chain A"/>
    <property type="match status" value="1"/>
</dbReference>
<comment type="caution">
    <text evidence="8">The sequence shown here is derived from an EMBL/GenBank/DDBJ whole genome shotgun (WGS) entry which is preliminary data.</text>
</comment>
<evidence type="ECO:0000313" key="17">
    <source>
        <dbReference type="Proteomes" id="UP000365297"/>
    </source>
</evidence>
<sequence>MDTQKEILAYLHKQENKWVTSNELAAFCECTTRTIRNNISKINEATPNLIRSAKQGYQINQRIPFELQTESDVTERKSKLLLELIKNSTKGVDLFELADILYISEVTLKKDIQQLKNELKEADVQIVTSKDRIKLIGKERAKRKYMISLLYEEGGYRESIKIRIQEMIEFVSIDKLQNIVKEVLTEESITTNQYSMMNIVLHYAISIVRIQQGNTLIETQKTLIRKHSKEYEISKKIAKILSEEYQIHFSEAETKQLGLLYVGLQNEQSANANHGELDQFVDKKIIEALKSVLANVEETYLIDLQNEQLFIKLAIHVQSLYYRSRYKAYTRNLSLLDIKTSYPVTFDIAVYISSLLQEKLAIDFNEDEISFIALHIGSFLESENRDYIRLEIGLLIEDYHDLRTNMLKKLRARFENEATIKLIENEDSEENFDIILTTNRDIALEKAGSIFIHPLLTTKDIKKISNRIQTKKKILENHLRGQQIDRYIVRSLYANQIDPSELTPAKIREQMISKMEKQTFVTPEFKEKVEKRERMAPTSFPSGIAIPHSIKNDALQSGVSIMTLQEPIYWNDVKIKIIALVAISKKDATEFNDFFEKFVEIVSEPINTKRLSMAESFEEFIQKLKMMMEESE</sequence>
<dbReference type="EMBL" id="QXLS01000001">
    <property type="protein sequence ID" value="RKA10790.1"/>
    <property type="molecule type" value="Genomic_DNA"/>
</dbReference>
<dbReference type="Proteomes" id="UP000528151">
    <property type="component" value="Unassembled WGS sequence"/>
</dbReference>
<name>A0A0B8RCP4_LISMN</name>
<dbReference type="EMBL" id="AAAIXK010000022">
    <property type="protein sequence ID" value="EAC5552109.1"/>
    <property type="molecule type" value="Genomic_DNA"/>
</dbReference>
<dbReference type="Proteomes" id="UP000527632">
    <property type="component" value="Unassembled WGS sequence"/>
</dbReference>
<feature type="domain" description="PTS EIIA type-2" evidence="6">
    <location>
        <begin position="486"/>
        <end position="627"/>
    </location>
</feature>
<dbReference type="PANTHER" id="PTHR30185">
    <property type="entry name" value="CRYPTIC BETA-GLUCOSIDE BGL OPERON ANTITERMINATOR"/>
    <property type="match status" value="1"/>
</dbReference>
<organism evidence="8 17">
    <name type="scientific">Listeria monocytogenes</name>
    <dbReference type="NCBI Taxonomy" id="1639"/>
    <lineage>
        <taxon>Bacteria</taxon>
        <taxon>Bacillati</taxon>
        <taxon>Bacillota</taxon>
        <taxon>Bacilli</taxon>
        <taxon>Bacillales</taxon>
        <taxon>Listeriaceae</taxon>
        <taxon>Listeria</taxon>
    </lineage>
</organism>
<dbReference type="InterPro" id="IPR036388">
    <property type="entry name" value="WH-like_DNA-bd_sf"/>
</dbReference>
<evidence type="ECO:0000313" key="19">
    <source>
        <dbReference type="Proteomes" id="UP000527632"/>
    </source>
</evidence>
<dbReference type="SUPFAM" id="SSF63520">
    <property type="entry name" value="PTS-regulatory domain, PRD"/>
    <property type="match status" value="2"/>
</dbReference>
<accession>A0A0B8RCP4</accession>
<evidence type="ECO:0000313" key="11">
    <source>
        <dbReference type="EMBL" id="EAH4240743.1"/>
    </source>
</evidence>
<dbReference type="EMBL" id="AABBZO010000002">
    <property type="protein sequence ID" value="EAG4461051.1"/>
    <property type="molecule type" value="Genomic_DNA"/>
</dbReference>
<dbReference type="Gene3D" id="1.10.10.10">
    <property type="entry name" value="Winged helix-like DNA-binding domain superfamily/Winged helix DNA-binding domain"/>
    <property type="match status" value="2"/>
</dbReference>
<keyword evidence="5" id="KW-0175">Coiled coil</keyword>
<evidence type="ECO:0000256" key="2">
    <source>
        <dbReference type="ARBA" id="ARBA00023015"/>
    </source>
</evidence>
<protein>
    <submittedName>
        <fullName evidence="13">BglG family transcription antiterminator</fullName>
    </submittedName>
    <submittedName>
        <fullName evidence="15">LicABCH operon regulator</fullName>
    </submittedName>
    <submittedName>
        <fullName evidence="8">PRD domain-containing protein</fullName>
    </submittedName>
</protein>
<dbReference type="EMBL" id="AABGUK010000001">
    <property type="protein sequence ID" value="EAH4240743.1"/>
    <property type="molecule type" value="Genomic_DNA"/>
</dbReference>
<evidence type="ECO:0000313" key="10">
    <source>
        <dbReference type="EMBL" id="EAG4461051.1"/>
    </source>
</evidence>
<dbReference type="GO" id="GO:0006355">
    <property type="term" value="P:regulation of DNA-templated transcription"/>
    <property type="evidence" value="ECO:0007669"/>
    <property type="project" value="InterPro"/>
</dbReference>
<feature type="domain" description="PRD" evidence="7">
    <location>
        <begin position="280"/>
        <end position="386"/>
    </location>
</feature>
<gene>
    <name evidence="15" type="primary">licr_1</name>
    <name evidence="8" type="ORF">ARY78_01585</name>
    <name evidence="9" type="ORF">ARY78_17005</name>
    <name evidence="10" type="ORF">CA369_02000</name>
    <name evidence="15" type="ORF">DYZ80_00318</name>
    <name evidence="11" type="ORF">E5F58_01855</name>
    <name evidence="12" type="ORF">E5F58_15245</name>
    <name evidence="13" type="ORF">F6515_03265</name>
    <name evidence="14" type="ORF">F6515_17220</name>
</gene>
<keyword evidence="4" id="KW-0804">Transcription</keyword>
<keyword evidence="3" id="KW-0010">Activator</keyword>
<dbReference type="EMBL" id="AABGUK010000013">
    <property type="protein sequence ID" value="EAH4243341.1"/>
    <property type="molecule type" value="Genomic_DNA"/>
</dbReference>
<keyword evidence="1" id="KW-0677">Repeat</keyword>
<dbReference type="PROSITE" id="PS51372">
    <property type="entry name" value="PRD_2"/>
    <property type="match status" value="2"/>
</dbReference>
<dbReference type="SUPFAM" id="SSF55804">
    <property type="entry name" value="Phoshotransferase/anion transport protein"/>
    <property type="match status" value="1"/>
</dbReference>
<dbReference type="Pfam" id="PF08279">
    <property type="entry name" value="HTH_11"/>
    <property type="match status" value="1"/>
</dbReference>